<keyword evidence="7 12" id="KW-0418">Kinase</keyword>
<evidence type="ECO:0000256" key="7">
    <source>
        <dbReference type="ARBA" id="ARBA00022777"/>
    </source>
</evidence>
<comment type="catalytic activity">
    <reaction evidence="1">
        <text>4-amino-5-hydroxymethyl-2-methylpyrimidine + ATP = 4-amino-2-methyl-5-(phosphooxymethyl)pyrimidine + ADP + H(+)</text>
        <dbReference type="Rhea" id="RHEA:23096"/>
        <dbReference type="ChEBI" id="CHEBI:15378"/>
        <dbReference type="ChEBI" id="CHEBI:16892"/>
        <dbReference type="ChEBI" id="CHEBI:30616"/>
        <dbReference type="ChEBI" id="CHEBI:58354"/>
        <dbReference type="ChEBI" id="CHEBI:456216"/>
        <dbReference type="EC" id="2.7.1.49"/>
    </reaction>
</comment>
<comment type="function">
    <text evidence="3">Catalyzes the phosphorylation of hydroxymethylpyrimidine phosphate (HMP-P) to HMP-PP, and of HMP to HMP-P.</text>
</comment>
<dbReference type="GO" id="GO:0008902">
    <property type="term" value="F:hydroxymethylpyrimidine kinase activity"/>
    <property type="evidence" value="ECO:0007669"/>
    <property type="project" value="UniProtKB-EC"/>
</dbReference>
<dbReference type="GO" id="GO:0005524">
    <property type="term" value="F:ATP binding"/>
    <property type="evidence" value="ECO:0007669"/>
    <property type="project" value="UniProtKB-KW"/>
</dbReference>
<proteinExistence type="predicted"/>
<keyword evidence="9" id="KW-0784">Thiamine biosynthesis</keyword>
<protein>
    <submittedName>
        <fullName evidence="12">Phosphomethylpyrimidine kinase</fullName>
    </submittedName>
</protein>
<evidence type="ECO:0000256" key="3">
    <source>
        <dbReference type="ARBA" id="ARBA00003848"/>
    </source>
</evidence>
<dbReference type="Pfam" id="PF08543">
    <property type="entry name" value="Phos_pyr_kin"/>
    <property type="match status" value="1"/>
</dbReference>
<keyword evidence="5" id="KW-0808">Transferase</keyword>
<dbReference type="GO" id="GO:0009229">
    <property type="term" value="P:thiamine diphosphate biosynthetic process"/>
    <property type="evidence" value="ECO:0007669"/>
    <property type="project" value="UniProtKB-UniPathway"/>
</dbReference>
<dbReference type="Gene3D" id="1.20.910.10">
    <property type="entry name" value="Heme oxygenase-like"/>
    <property type="match status" value="1"/>
</dbReference>
<dbReference type="SUPFAM" id="SSF48613">
    <property type="entry name" value="Heme oxygenase-like"/>
    <property type="match status" value="1"/>
</dbReference>
<keyword evidence="6" id="KW-0547">Nucleotide-binding</keyword>
<dbReference type="eggNOG" id="COG0351">
    <property type="taxonomic scope" value="Bacteria"/>
</dbReference>
<name>C7R3Y2_JONDD</name>
<accession>C7R3Y2</accession>
<keyword evidence="8" id="KW-0067">ATP-binding</keyword>
<dbReference type="SUPFAM" id="SSF53613">
    <property type="entry name" value="Ribokinase-like"/>
    <property type="match status" value="1"/>
</dbReference>
<evidence type="ECO:0000259" key="10">
    <source>
        <dbReference type="Pfam" id="PF03070"/>
    </source>
</evidence>
<dbReference type="FunFam" id="3.40.1190.20:FF:000003">
    <property type="entry name" value="Phosphomethylpyrimidine kinase ThiD"/>
    <property type="match status" value="1"/>
</dbReference>
<evidence type="ECO:0000313" key="13">
    <source>
        <dbReference type="Proteomes" id="UP000000628"/>
    </source>
</evidence>
<dbReference type="PANTHER" id="PTHR20858:SF17">
    <property type="entry name" value="HYDROXYMETHYLPYRIMIDINE_PHOSPHOMETHYLPYRIMIDINE KINASE THI20-RELATED"/>
    <property type="match status" value="1"/>
</dbReference>
<dbReference type="InterPro" id="IPR004305">
    <property type="entry name" value="Thiaminase-2/PQQC"/>
</dbReference>
<evidence type="ECO:0000256" key="6">
    <source>
        <dbReference type="ARBA" id="ARBA00022741"/>
    </source>
</evidence>
<dbReference type="GO" id="GO:0009228">
    <property type="term" value="P:thiamine biosynthetic process"/>
    <property type="evidence" value="ECO:0007669"/>
    <property type="project" value="UniProtKB-KW"/>
</dbReference>
<evidence type="ECO:0000256" key="1">
    <source>
        <dbReference type="ARBA" id="ARBA00000151"/>
    </source>
</evidence>
<dbReference type="Gene3D" id="3.40.1190.20">
    <property type="match status" value="1"/>
</dbReference>
<dbReference type="UniPathway" id="UPA00060">
    <property type="reaction ID" value="UER00138"/>
</dbReference>
<organism evidence="12 13">
    <name type="scientific">Jonesia denitrificans (strain ATCC 14870 / DSM 20603 / BCRC 15368 / CIP 55.134 / JCM 11481 / NBRC 15587 / NCTC 10816 / Prevot 55134)</name>
    <name type="common">Listeria denitrificans</name>
    <dbReference type="NCBI Taxonomy" id="471856"/>
    <lineage>
        <taxon>Bacteria</taxon>
        <taxon>Bacillati</taxon>
        <taxon>Actinomycetota</taxon>
        <taxon>Actinomycetes</taxon>
        <taxon>Micrococcales</taxon>
        <taxon>Jonesiaceae</taxon>
        <taxon>Jonesia</taxon>
    </lineage>
</organism>
<dbReference type="InterPro" id="IPR029056">
    <property type="entry name" value="Ribokinase-like"/>
</dbReference>
<dbReference type="PANTHER" id="PTHR20858">
    <property type="entry name" value="PHOSPHOMETHYLPYRIMIDINE KINASE"/>
    <property type="match status" value="1"/>
</dbReference>
<comment type="pathway">
    <text evidence="4">Cofactor biosynthesis; thiamine diphosphate biosynthesis; 4-amino-2-methyl-5-diphosphomethylpyrimidine from 5-amino-1-(5-phospho-D-ribosyl)imidazole: step 3/3.</text>
</comment>
<evidence type="ECO:0000256" key="8">
    <source>
        <dbReference type="ARBA" id="ARBA00022840"/>
    </source>
</evidence>
<dbReference type="NCBIfam" id="TIGR00097">
    <property type="entry name" value="HMP-P_kinase"/>
    <property type="match status" value="1"/>
</dbReference>
<dbReference type="GO" id="GO:0005829">
    <property type="term" value="C:cytosol"/>
    <property type="evidence" value="ECO:0007669"/>
    <property type="project" value="TreeGrafter"/>
</dbReference>
<dbReference type="InterPro" id="IPR004399">
    <property type="entry name" value="HMP/HMP-P_kinase_dom"/>
</dbReference>
<evidence type="ECO:0000313" key="12">
    <source>
        <dbReference type="EMBL" id="ACV08839.1"/>
    </source>
</evidence>
<dbReference type="OrthoDB" id="34166at2"/>
<evidence type="ECO:0000256" key="2">
    <source>
        <dbReference type="ARBA" id="ARBA00000565"/>
    </source>
</evidence>
<gene>
    <name evidence="12" type="ordered locus">Jden_1183</name>
</gene>
<dbReference type="eggNOG" id="COG0819">
    <property type="taxonomic scope" value="Bacteria"/>
</dbReference>
<dbReference type="KEGG" id="jde:Jden_1183"/>
<dbReference type="STRING" id="471856.Jden_1183"/>
<sequence>MTASWSPIRVLTIAGTDPTGGAGVQADIKTITACGGYALSVVTAVVAQNTVGVRCFESVSSSLVADQLAAVASDTAPAAVKVGMLGDPAVSREVCEFARHLTVPLVVDPVMVATSGDELVTGVAREALWELLPLATLITPNIPELAVLSGMAHAVSDEELEHQARLVAHKFGVAVLAKGGHRVGDTASDVLIGAPGPGGQCEAVWVHAQRVNTTSTHGTGCSLSSAIATLLGRGYDLPEAVRRAKVWLTQAIRAGDRMAVGTGHGPLDHMWAAHDVFARAGDHGDAQDVASQWWADIMGIRHAIDELEFVQRLGNGTLPPEVFGWYVHQDSAYLREYSRALAMASTLAPTREEQELWARGAHSAIHVEAGMHHTWLAHAQMEQPVVTSQVTHGYVNHFLSYAARGDYEGLIAALLPCYWLYQDIGMRLYQRYWTSEHPYATWLATYHDEDFAAATAAVIDVVTTAAARADAGTTQRMRDAFIASAWWEHDFFAAPYRRAVPRGDDDEGTGALSSVVSF</sequence>
<dbReference type="CDD" id="cd01169">
    <property type="entry name" value="HMPP_kinase"/>
    <property type="match status" value="1"/>
</dbReference>
<dbReference type="InterPro" id="IPR013749">
    <property type="entry name" value="PM/HMP-P_kinase-1"/>
</dbReference>
<dbReference type="CDD" id="cd19365">
    <property type="entry name" value="TenA_C-like"/>
    <property type="match status" value="1"/>
</dbReference>
<dbReference type="GO" id="GO:0008972">
    <property type="term" value="F:phosphomethylpyrimidine kinase activity"/>
    <property type="evidence" value="ECO:0007669"/>
    <property type="project" value="UniProtKB-EC"/>
</dbReference>
<keyword evidence="13" id="KW-1185">Reference proteome</keyword>
<evidence type="ECO:0000256" key="4">
    <source>
        <dbReference type="ARBA" id="ARBA00004769"/>
    </source>
</evidence>
<dbReference type="EMBL" id="CP001706">
    <property type="protein sequence ID" value="ACV08839.1"/>
    <property type="molecule type" value="Genomic_DNA"/>
</dbReference>
<evidence type="ECO:0000259" key="11">
    <source>
        <dbReference type="Pfam" id="PF08543"/>
    </source>
</evidence>
<dbReference type="Pfam" id="PF03070">
    <property type="entry name" value="TENA_THI-4"/>
    <property type="match status" value="1"/>
</dbReference>
<dbReference type="Proteomes" id="UP000000628">
    <property type="component" value="Chromosome"/>
</dbReference>
<feature type="domain" description="Thiaminase-2/PQQC" evidence="10">
    <location>
        <begin position="308"/>
        <end position="496"/>
    </location>
</feature>
<dbReference type="AlphaFoldDB" id="C7R3Y2"/>
<comment type="catalytic activity">
    <reaction evidence="2">
        <text>4-amino-2-methyl-5-(phosphooxymethyl)pyrimidine + ATP = 4-amino-2-methyl-5-(diphosphooxymethyl)pyrimidine + ADP</text>
        <dbReference type="Rhea" id="RHEA:19893"/>
        <dbReference type="ChEBI" id="CHEBI:30616"/>
        <dbReference type="ChEBI" id="CHEBI:57841"/>
        <dbReference type="ChEBI" id="CHEBI:58354"/>
        <dbReference type="ChEBI" id="CHEBI:456216"/>
        <dbReference type="EC" id="2.7.4.7"/>
    </reaction>
</comment>
<evidence type="ECO:0000256" key="9">
    <source>
        <dbReference type="ARBA" id="ARBA00022977"/>
    </source>
</evidence>
<feature type="domain" description="Pyridoxamine kinase/Phosphomethylpyrimidine kinase" evidence="11">
    <location>
        <begin position="17"/>
        <end position="268"/>
    </location>
</feature>
<reference evidence="12 13" key="1">
    <citation type="journal article" date="2009" name="Stand. Genomic Sci.">
        <title>Complete genome sequence of Jonesia denitrificans type strain (Prevot 55134).</title>
        <authorList>
            <person name="Pukall R."/>
            <person name="Gehrich-Schroter G."/>
            <person name="Lapidus A."/>
            <person name="Nolan M."/>
            <person name="Glavina Del Rio T."/>
            <person name="Lucas S."/>
            <person name="Chen F."/>
            <person name="Tice H."/>
            <person name="Pitluck S."/>
            <person name="Cheng J.F."/>
            <person name="Copeland A."/>
            <person name="Saunders E."/>
            <person name="Brettin T."/>
            <person name="Detter J.C."/>
            <person name="Bruce D."/>
            <person name="Goodwin L."/>
            <person name="Pati A."/>
            <person name="Ivanova N."/>
            <person name="Mavromatis K."/>
            <person name="Ovchinnikova G."/>
            <person name="Chen A."/>
            <person name="Palaniappan K."/>
            <person name="Land M."/>
            <person name="Hauser L."/>
            <person name="Chang Y.J."/>
            <person name="Jeffries C.D."/>
            <person name="Chain P."/>
            <person name="Goker M."/>
            <person name="Bristow J."/>
            <person name="Eisen J.A."/>
            <person name="Markowitz V."/>
            <person name="Hugenholtz P."/>
            <person name="Kyrpides N.C."/>
            <person name="Klenk H.P."/>
            <person name="Han C."/>
        </authorList>
    </citation>
    <scope>NUCLEOTIDE SEQUENCE [LARGE SCALE GENOMIC DNA]</scope>
    <source>
        <strain evidence="13">ATCC 14870 / DSM 20603 / BCRC 15368 / CIP 55.134 / JCM 11481 / NBRC 15587 / NCTC 10816 / Prevot 55134</strain>
    </source>
</reference>
<evidence type="ECO:0000256" key="5">
    <source>
        <dbReference type="ARBA" id="ARBA00022679"/>
    </source>
</evidence>
<dbReference type="InterPro" id="IPR016084">
    <property type="entry name" value="Haem_Oase-like_multi-hlx"/>
</dbReference>
<dbReference type="HOGENOM" id="CLU_020520_2_1_11"/>
<dbReference type="RefSeq" id="WP_015771467.1">
    <property type="nucleotide sequence ID" value="NC_013174.1"/>
</dbReference>